<evidence type="ECO:0000256" key="2">
    <source>
        <dbReference type="ARBA" id="ARBA00022723"/>
    </source>
</evidence>
<dbReference type="EMBL" id="CP006670">
    <property type="protein sequence ID" value="EHR78945.1"/>
    <property type="molecule type" value="Genomic_DNA"/>
</dbReference>
<dbReference type="SFLD" id="SFLDG01384">
    <property type="entry name" value="thioether_bond_formation_requi"/>
    <property type="match status" value="1"/>
</dbReference>
<evidence type="ECO:0000313" key="8">
    <source>
        <dbReference type="Proteomes" id="UP000015502"/>
    </source>
</evidence>
<dbReference type="Proteomes" id="UP000015502">
    <property type="component" value="Chromosome"/>
</dbReference>
<dbReference type="InterPro" id="IPR006638">
    <property type="entry name" value="Elp3/MiaA/NifB-like_rSAM"/>
</dbReference>
<evidence type="ECO:0000256" key="4">
    <source>
        <dbReference type="ARBA" id="ARBA00023014"/>
    </source>
</evidence>
<accession>H3ZM01</accession>
<dbReference type="STRING" id="523849.OCC_06651"/>
<evidence type="ECO:0000256" key="3">
    <source>
        <dbReference type="ARBA" id="ARBA00023004"/>
    </source>
</evidence>
<dbReference type="SMART" id="SM00729">
    <property type="entry name" value="Elp3"/>
    <property type="match status" value="1"/>
</dbReference>
<proteinExistence type="inferred from homology"/>
<dbReference type="InterPro" id="IPR058240">
    <property type="entry name" value="rSAM_sf"/>
</dbReference>
<dbReference type="KEGG" id="tlt:OCC_06651"/>
<dbReference type="InterPro" id="IPR013785">
    <property type="entry name" value="Aldolase_TIM"/>
</dbReference>
<dbReference type="HOGENOM" id="CLU_009273_3_4_2"/>
<name>H3ZM01_THELN</name>
<reference evidence="7 8" key="1">
    <citation type="journal article" date="2012" name="J. Bacteriol.">
        <title>Genome sequence of the model hyperthermophilic archaeon Thermococcus litoralis NS-C.</title>
        <authorList>
            <person name="Gardner A.F."/>
            <person name="Kumar S."/>
            <person name="Perler F.B."/>
        </authorList>
    </citation>
    <scope>NUCLEOTIDE SEQUENCE [LARGE SCALE GENOMIC DNA]</scope>
    <source>
        <strain evidence="8">ATCC 51850 / DSM 5473 / JCM 8560 / NS-C</strain>
    </source>
</reference>
<comment type="similarity">
    <text evidence="5">Belongs to the radical SAM superfamily. Anaerobic sulfatase-maturating enzyme family.</text>
</comment>
<dbReference type="InterPro" id="IPR007197">
    <property type="entry name" value="rSAM"/>
</dbReference>
<dbReference type="SUPFAM" id="SSF102114">
    <property type="entry name" value="Radical SAM enzymes"/>
    <property type="match status" value="1"/>
</dbReference>
<keyword evidence="4" id="KW-0411">Iron-sulfur</keyword>
<keyword evidence="1" id="KW-0949">S-adenosyl-L-methionine</keyword>
<dbReference type="PaxDb" id="523849-OCC_06651"/>
<dbReference type="SFLD" id="SFLDG01386">
    <property type="entry name" value="main_SPASM_domain-containing"/>
    <property type="match status" value="1"/>
</dbReference>
<gene>
    <name evidence="7" type="ORF">OCC_06651</name>
</gene>
<dbReference type="AlphaFoldDB" id="H3ZM01"/>
<keyword evidence="3" id="KW-0408">Iron</keyword>
<keyword evidence="2" id="KW-0479">Metal-binding</keyword>
<dbReference type="RefSeq" id="WP_004067621.1">
    <property type="nucleotide sequence ID" value="NC_022084.1"/>
</dbReference>
<dbReference type="SFLD" id="SFLDS00029">
    <property type="entry name" value="Radical_SAM"/>
    <property type="match status" value="1"/>
</dbReference>
<dbReference type="GO" id="GO:0046872">
    <property type="term" value="F:metal ion binding"/>
    <property type="evidence" value="ECO:0007669"/>
    <property type="project" value="UniProtKB-KW"/>
</dbReference>
<feature type="domain" description="Radical SAM core" evidence="6">
    <location>
        <begin position="99"/>
        <end position="336"/>
    </location>
</feature>
<dbReference type="Gene3D" id="3.20.20.70">
    <property type="entry name" value="Aldolase class I"/>
    <property type="match status" value="1"/>
</dbReference>
<dbReference type="CDD" id="cd01335">
    <property type="entry name" value="Radical_SAM"/>
    <property type="match status" value="1"/>
</dbReference>
<evidence type="ECO:0000256" key="5">
    <source>
        <dbReference type="ARBA" id="ARBA00023601"/>
    </source>
</evidence>
<keyword evidence="8" id="KW-1185">Reference proteome</keyword>
<dbReference type="InterPro" id="IPR023867">
    <property type="entry name" value="Sulphatase_maturase_rSAM"/>
</dbReference>
<organism evidence="7 8">
    <name type="scientific">Thermococcus litoralis (strain ATCC 51850 / DSM 5473 / JCM 8560 / NS-C)</name>
    <dbReference type="NCBI Taxonomy" id="523849"/>
    <lineage>
        <taxon>Archaea</taxon>
        <taxon>Methanobacteriati</taxon>
        <taxon>Methanobacteriota</taxon>
        <taxon>Thermococci</taxon>
        <taxon>Thermococcales</taxon>
        <taxon>Thermococcaceae</taxon>
        <taxon>Thermococcus</taxon>
    </lineage>
</organism>
<dbReference type="PANTHER" id="PTHR43273">
    <property type="entry name" value="ANAEROBIC SULFATASE-MATURATING ENZYME HOMOLOG ASLB-RELATED"/>
    <property type="match status" value="1"/>
</dbReference>
<dbReference type="Pfam" id="PF04055">
    <property type="entry name" value="Radical_SAM"/>
    <property type="match status" value="1"/>
</dbReference>
<protein>
    <recommendedName>
        <fullName evidence="6">Radical SAM core domain-containing protein</fullName>
    </recommendedName>
</protein>
<dbReference type="SFLD" id="SFLDG01067">
    <property type="entry name" value="SPASM/twitch_domain_containing"/>
    <property type="match status" value="1"/>
</dbReference>
<dbReference type="GeneID" id="16549293"/>
<dbReference type="PROSITE" id="PS51918">
    <property type="entry name" value="RADICAL_SAM"/>
    <property type="match status" value="1"/>
</dbReference>
<evidence type="ECO:0000256" key="1">
    <source>
        <dbReference type="ARBA" id="ARBA00022691"/>
    </source>
</evidence>
<dbReference type="GO" id="GO:0016491">
    <property type="term" value="F:oxidoreductase activity"/>
    <property type="evidence" value="ECO:0007669"/>
    <property type="project" value="InterPro"/>
</dbReference>
<dbReference type="GO" id="GO:0051536">
    <property type="term" value="F:iron-sulfur cluster binding"/>
    <property type="evidence" value="ECO:0007669"/>
    <property type="project" value="UniProtKB-KW"/>
</dbReference>
<sequence>METLNLFSSLQFSYHVPSFKLADIILDNRDKDTFILYHPWSQTISEINYEDALIFKLYELEYPINKISEITNRPEVEILKLLRELEEELSALNPTEIHTFDTPLILMLLSDLRCNLRCRYCYTASGSYFTKTLSDKQVMDLETAKKALDIGIELGINQVHFFGGGEALLNFEIIKGLVKYAEAQNYPVVFAMITNGTKINKDFIEFVEQYKDIFNITVSIDGPKLIHDLNRNYPNGKGSFEDTLRGIEMLKERKLTFELQVTYPIEAEQFGYGPKEIANYLSTLSPFLIVKICDYHEQFNTGERPFHGMLGYLMMEYISDVFEKLKSTTPQYYDHNLAITLSYIARRATKLYPCPFSHFVTVLPDGKLLTCHMIVDYLLGTVNSSKTELLNKLKKAVEFNKKFSTLLDYHDFWHAGLQDICPSELFGGLTNVLTKTEKLRLSKFSKSMLEAYWDSVLFNVYKSYKENTLQKVYSNLEYFFETLYKQPRVQ</sequence>
<dbReference type="PANTHER" id="PTHR43273:SF3">
    <property type="entry name" value="ANAEROBIC SULFATASE-MATURATING ENZYME HOMOLOG ASLB-RELATED"/>
    <property type="match status" value="1"/>
</dbReference>
<evidence type="ECO:0000313" key="7">
    <source>
        <dbReference type="EMBL" id="EHR78945.1"/>
    </source>
</evidence>
<dbReference type="OrthoDB" id="30736at2157"/>
<evidence type="ECO:0000259" key="6">
    <source>
        <dbReference type="PROSITE" id="PS51918"/>
    </source>
</evidence>